<dbReference type="InterPro" id="IPR036514">
    <property type="entry name" value="SGNH_hydro_sf"/>
</dbReference>
<accession>A0A1H3F4B9</accession>
<keyword evidence="7" id="KW-0812">Transmembrane</keyword>
<organism evidence="9 10">
    <name type="scientific">Lachnobacterium bovis DSM 14045</name>
    <dbReference type="NCBI Taxonomy" id="1122142"/>
    <lineage>
        <taxon>Bacteria</taxon>
        <taxon>Bacillati</taxon>
        <taxon>Bacillota</taxon>
        <taxon>Clostridia</taxon>
        <taxon>Lachnospirales</taxon>
        <taxon>Lachnospiraceae</taxon>
        <taxon>Lachnobacterium</taxon>
    </lineage>
</organism>
<evidence type="ECO:0000259" key="8">
    <source>
        <dbReference type="Pfam" id="PF16822"/>
    </source>
</evidence>
<proteinExistence type="predicted"/>
<dbReference type="STRING" id="1122142.SAMN02910414_00132"/>
<evidence type="ECO:0000313" key="9">
    <source>
        <dbReference type="EMBL" id="SDX85730.1"/>
    </source>
</evidence>
<gene>
    <name evidence="9" type="ORF">SAMN02910414_00132</name>
</gene>
<evidence type="ECO:0000256" key="4">
    <source>
        <dbReference type="ARBA" id="ARBA00022729"/>
    </source>
</evidence>
<dbReference type="EMBL" id="FNPG01000004">
    <property type="protein sequence ID" value="SDX85730.1"/>
    <property type="molecule type" value="Genomic_DNA"/>
</dbReference>
<feature type="domain" description="AlgX/AlgJ SGNH hydrolase-like" evidence="8">
    <location>
        <begin position="114"/>
        <end position="235"/>
    </location>
</feature>
<keyword evidence="9" id="KW-0378">Hydrolase</keyword>
<dbReference type="InterPro" id="IPR031811">
    <property type="entry name" value="ALGX/ALGJ_SGNH-like"/>
</dbReference>
<sequence length="418" mass="48636">MKIADRIQNIEKYIYCIVFFVGICILAFFTTKPAIKRIEHLKVFNKVQNTHAENDIGKNVDNSIEKSFYKRQKWFETYASVNHLIGKKEIDGFSYALDKNGALHPLNFWVNVESHNYRRYAQQVLTLKNNVKKSGGKLVLMGIPNKYNESWTNGYQGMPYNDYNKQLDELFLWSRRYGIDYIDFRDTLKNSGMNMNKMFYKTDEYWTGTAAFTSFKELVAHLNLKYNAKLDSNKYYRNFDNYEVKSHKNVLLGSYGRKTGKSMVPSGLDSFETIMPKFAGNITFNGKTGNYKDTVLDEGKLTYDSPYESNLFGYYMSGIKATETIVNNNNPKGPKVLWIRDPAASPLIVDTIPLFSKIDCVWGKYATDSYIKNVLKEKKYDYVFISYETVNLVPKFFQFYKNDHPKKDTVNKAHSKKK</sequence>
<comment type="pathway">
    <text evidence="2">Glycan biosynthesis; alginate biosynthesis.</text>
</comment>
<dbReference type="GO" id="GO:0042597">
    <property type="term" value="C:periplasmic space"/>
    <property type="evidence" value="ECO:0007669"/>
    <property type="project" value="UniProtKB-SubCell"/>
</dbReference>
<evidence type="ECO:0000313" key="10">
    <source>
        <dbReference type="Proteomes" id="UP000183918"/>
    </source>
</evidence>
<comment type="subcellular location">
    <subcellularLocation>
        <location evidence="1">Periplasm</location>
    </subcellularLocation>
</comment>
<keyword evidence="4" id="KW-0732">Signal</keyword>
<name>A0A1H3F4B9_9FIRM</name>
<evidence type="ECO:0000256" key="5">
    <source>
        <dbReference type="ARBA" id="ARBA00022764"/>
    </source>
</evidence>
<dbReference type="Proteomes" id="UP000183918">
    <property type="component" value="Unassembled WGS sequence"/>
</dbReference>
<reference evidence="9 10" key="1">
    <citation type="submission" date="2016-10" db="EMBL/GenBank/DDBJ databases">
        <authorList>
            <person name="de Groot N.N."/>
        </authorList>
    </citation>
    <scope>NUCLEOTIDE SEQUENCE [LARGE SCALE GENOMIC DNA]</scope>
    <source>
        <strain evidence="9 10">DSM 14045</strain>
    </source>
</reference>
<dbReference type="GO" id="GO:0042121">
    <property type="term" value="P:alginic acid biosynthetic process"/>
    <property type="evidence" value="ECO:0007669"/>
    <property type="project" value="UniProtKB-UniPathway"/>
</dbReference>
<feature type="transmembrane region" description="Helical" evidence="7">
    <location>
        <begin position="12"/>
        <end position="30"/>
    </location>
</feature>
<keyword evidence="7" id="KW-0472">Membrane</keyword>
<dbReference type="GO" id="GO:0016787">
    <property type="term" value="F:hydrolase activity"/>
    <property type="evidence" value="ECO:0007669"/>
    <property type="project" value="UniProtKB-KW"/>
</dbReference>
<keyword evidence="6" id="KW-0016">Alginate biosynthesis</keyword>
<dbReference type="GO" id="GO:0016740">
    <property type="term" value="F:transferase activity"/>
    <property type="evidence" value="ECO:0007669"/>
    <property type="project" value="UniProtKB-KW"/>
</dbReference>
<dbReference type="Pfam" id="PF16822">
    <property type="entry name" value="ALGX"/>
    <property type="match status" value="1"/>
</dbReference>
<evidence type="ECO:0000256" key="6">
    <source>
        <dbReference type="ARBA" id="ARBA00022841"/>
    </source>
</evidence>
<keyword evidence="10" id="KW-1185">Reference proteome</keyword>
<dbReference type="AlphaFoldDB" id="A0A1H3F4B9"/>
<dbReference type="OrthoDB" id="175771at2"/>
<keyword evidence="5" id="KW-0574">Periplasm</keyword>
<protein>
    <submittedName>
        <fullName evidence="9">SGNH hydrolase-like domain-containing protein, acetyltransferase AlgX</fullName>
    </submittedName>
</protein>
<evidence type="ECO:0000256" key="2">
    <source>
        <dbReference type="ARBA" id="ARBA00005182"/>
    </source>
</evidence>
<keyword evidence="3 9" id="KW-0808">Transferase</keyword>
<evidence type="ECO:0000256" key="7">
    <source>
        <dbReference type="SAM" id="Phobius"/>
    </source>
</evidence>
<dbReference type="UniPathway" id="UPA00286"/>
<evidence type="ECO:0000256" key="1">
    <source>
        <dbReference type="ARBA" id="ARBA00004418"/>
    </source>
</evidence>
<dbReference type="Gene3D" id="3.40.50.1110">
    <property type="entry name" value="SGNH hydrolase"/>
    <property type="match status" value="1"/>
</dbReference>
<evidence type="ECO:0000256" key="3">
    <source>
        <dbReference type="ARBA" id="ARBA00022679"/>
    </source>
</evidence>
<dbReference type="RefSeq" id="WP_074715050.1">
    <property type="nucleotide sequence ID" value="NZ_FNPG01000004.1"/>
</dbReference>
<keyword evidence="7" id="KW-1133">Transmembrane helix</keyword>